<gene>
    <name evidence="1" type="ORF">GPECTOR_53g140</name>
</gene>
<reference evidence="2" key="1">
    <citation type="journal article" date="2016" name="Nat. Commun.">
        <title>The Gonium pectorale genome demonstrates co-option of cell cycle regulation during the evolution of multicellularity.</title>
        <authorList>
            <person name="Hanschen E.R."/>
            <person name="Marriage T.N."/>
            <person name="Ferris P.J."/>
            <person name="Hamaji T."/>
            <person name="Toyoda A."/>
            <person name="Fujiyama A."/>
            <person name="Neme R."/>
            <person name="Noguchi H."/>
            <person name="Minakuchi Y."/>
            <person name="Suzuki M."/>
            <person name="Kawai-Toyooka H."/>
            <person name="Smith D.R."/>
            <person name="Sparks H."/>
            <person name="Anderson J."/>
            <person name="Bakaric R."/>
            <person name="Luria V."/>
            <person name="Karger A."/>
            <person name="Kirschner M.W."/>
            <person name="Durand P.M."/>
            <person name="Michod R.E."/>
            <person name="Nozaki H."/>
            <person name="Olson B.J."/>
        </authorList>
    </citation>
    <scope>NUCLEOTIDE SEQUENCE [LARGE SCALE GENOMIC DNA]</scope>
    <source>
        <strain evidence="2">NIES-2863</strain>
    </source>
</reference>
<organism evidence="1 2">
    <name type="scientific">Gonium pectorale</name>
    <name type="common">Green alga</name>
    <dbReference type="NCBI Taxonomy" id="33097"/>
    <lineage>
        <taxon>Eukaryota</taxon>
        <taxon>Viridiplantae</taxon>
        <taxon>Chlorophyta</taxon>
        <taxon>core chlorophytes</taxon>
        <taxon>Chlorophyceae</taxon>
        <taxon>CS clade</taxon>
        <taxon>Chlamydomonadales</taxon>
        <taxon>Volvocaceae</taxon>
        <taxon>Gonium</taxon>
    </lineage>
</organism>
<sequence length="102" mass="12051">MPPLPMTVSRIYIPKLDYTVVSKQNEAMRMASLAIFYDIYKDEQYKSRLTRKSAMTALCMYDRDDVQEAQNFPGEYPNIDLLFRVYNQGMDVEFVVEEFMPQ</sequence>
<comment type="caution">
    <text evidence="1">The sequence shown here is derived from an EMBL/GenBank/DDBJ whole genome shotgun (WGS) entry which is preliminary data.</text>
</comment>
<proteinExistence type="predicted"/>
<protein>
    <submittedName>
        <fullName evidence="1">Uncharacterized protein</fullName>
    </submittedName>
</protein>
<dbReference type="InterPro" id="IPR016755">
    <property type="entry name" value="UCP019302"/>
</dbReference>
<dbReference type="EMBL" id="LSYV01000054">
    <property type="protein sequence ID" value="KXZ45554.1"/>
    <property type="molecule type" value="Genomic_DNA"/>
</dbReference>
<accession>A0A150G6U3</accession>
<dbReference type="Proteomes" id="UP000075714">
    <property type="component" value="Unassembled WGS sequence"/>
</dbReference>
<dbReference type="Pfam" id="PF10084">
    <property type="entry name" value="DUF2322"/>
    <property type="match status" value="1"/>
</dbReference>
<evidence type="ECO:0000313" key="2">
    <source>
        <dbReference type="Proteomes" id="UP000075714"/>
    </source>
</evidence>
<dbReference type="OrthoDB" id="528003at2759"/>
<dbReference type="AlphaFoldDB" id="A0A150G6U3"/>
<keyword evidence="2" id="KW-1185">Reference proteome</keyword>
<name>A0A150G6U3_GONPE</name>
<evidence type="ECO:0000313" key="1">
    <source>
        <dbReference type="EMBL" id="KXZ45554.1"/>
    </source>
</evidence>